<keyword evidence="6 8" id="KW-1133">Transmembrane helix</keyword>
<dbReference type="Proteomes" id="UP000309848">
    <property type="component" value="Unassembled WGS sequence"/>
</dbReference>
<dbReference type="PANTHER" id="PTHR33908:SF11">
    <property type="entry name" value="MEMBRANE PROTEIN"/>
    <property type="match status" value="1"/>
</dbReference>
<dbReference type="GO" id="GO:0005886">
    <property type="term" value="C:plasma membrane"/>
    <property type="evidence" value="ECO:0007669"/>
    <property type="project" value="UniProtKB-SubCell"/>
</dbReference>
<dbReference type="GO" id="GO:0016763">
    <property type="term" value="F:pentosyltransferase activity"/>
    <property type="evidence" value="ECO:0007669"/>
    <property type="project" value="TreeGrafter"/>
</dbReference>
<evidence type="ECO:0000256" key="2">
    <source>
        <dbReference type="ARBA" id="ARBA00022475"/>
    </source>
</evidence>
<keyword evidence="4" id="KW-0808">Transferase</keyword>
<feature type="transmembrane region" description="Helical" evidence="8">
    <location>
        <begin position="287"/>
        <end position="306"/>
    </location>
</feature>
<keyword evidence="2" id="KW-1003">Cell membrane</keyword>
<keyword evidence="10" id="KW-1185">Reference proteome</keyword>
<evidence type="ECO:0000256" key="1">
    <source>
        <dbReference type="ARBA" id="ARBA00004651"/>
    </source>
</evidence>
<feature type="transmembrane region" description="Helical" evidence="8">
    <location>
        <begin position="209"/>
        <end position="229"/>
    </location>
</feature>
<keyword evidence="3" id="KW-0328">Glycosyltransferase</keyword>
<feature type="transmembrane region" description="Helical" evidence="8">
    <location>
        <begin position="133"/>
        <end position="151"/>
    </location>
</feature>
<dbReference type="PANTHER" id="PTHR33908">
    <property type="entry name" value="MANNOSYLTRANSFERASE YKCB-RELATED"/>
    <property type="match status" value="1"/>
</dbReference>
<organism evidence="9 10">
    <name type="scientific">Sphingomonas naasensis</name>
    <dbReference type="NCBI Taxonomy" id="1344951"/>
    <lineage>
        <taxon>Bacteria</taxon>
        <taxon>Pseudomonadati</taxon>
        <taxon>Pseudomonadota</taxon>
        <taxon>Alphaproteobacteria</taxon>
        <taxon>Sphingomonadales</taxon>
        <taxon>Sphingomonadaceae</taxon>
        <taxon>Sphingomonas</taxon>
    </lineage>
</organism>
<keyword evidence="5 8" id="KW-0812">Transmembrane</keyword>
<feature type="transmembrane region" description="Helical" evidence="8">
    <location>
        <begin position="108"/>
        <end position="127"/>
    </location>
</feature>
<evidence type="ECO:0000256" key="5">
    <source>
        <dbReference type="ARBA" id="ARBA00022692"/>
    </source>
</evidence>
<evidence type="ECO:0000313" key="9">
    <source>
        <dbReference type="EMBL" id="TGX44210.1"/>
    </source>
</evidence>
<evidence type="ECO:0000313" key="10">
    <source>
        <dbReference type="Proteomes" id="UP000309848"/>
    </source>
</evidence>
<keyword evidence="7 8" id="KW-0472">Membrane</keyword>
<sequence length="465" mass="49728">MRGERGVDRRIWWLLGAIVALGLALRIAGAQGALWLDEAWSAKQAHDAGTPLGVFLNINHDNNHHLNSLWLLAVGFDAPPMLARALSIVTGTAAIPLAWAIGARRGAALGLITALLFAISPALVTFGSEARGYAPMTLALLVAILLTDRWLAGEAERSPALALAITFFLGAFAQLTMFFAFCALAGWVFFALWKRDGLKPALTGSFRLFLPSAVALALVVVIILGAAYLRTGFKFGRYDPYNTLELLHGVSELVQYALGVPVVSIWWFALIPALVVLAPSAGVSRIAFHRLAILAFPLGLALLRAGNVAHPRYYLLVGIALLILIAELIWLGWRAGGWKRWLAAAALAGITLAGLACDVDLAVNRRGDPGAAIRAMQARAPQGTHLLLDRETGIATFEAAAASAHYPLTVQLADCAAARFFLADRFRGEEPPARIALCGAAYAPIAAARARGMSGTHWTLYERQP</sequence>
<evidence type="ECO:0000256" key="6">
    <source>
        <dbReference type="ARBA" id="ARBA00022989"/>
    </source>
</evidence>
<dbReference type="AlphaFoldDB" id="A0A4S1WQB4"/>
<reference evidence="9 10" key="1">
    <citation type="submission" date="2019-04" db="EMBL/GenBank/DDBJ databases">
        <title>Sphingomonas psychrotolerans sp. nov., isolated from soil in the Tianshan Mountains, Xinjiang, China.</title>
        <authorList>
            <person name="Luo Y."/>
            <person name="Sheng H."/>
        </authorList>
    </citation>
    <scope>NUCLEOTIDE SEQUENCE [LARGE SCALE GENOMIC DNA]</scope>
    <source>
        <strain evidence="9 10">KIS18-15</strain>
    </source>
</reference>
<dbReference type="EMBL" id="SRXU01000002">
    <property type="protein sequence ID" value="TGX44210.1"/>
    <property type="molecule type" value="Genomic_DNA"/>
</dbReference>
<dbReference type="OrthoDB" id="8044879at2"/>
<gene>
    <name evidence="9" type="ORF">E5A74_05220</name>
</gene>
<feature type="transmembrane region" description="Helical" evidence="8">
    <location>
        <begin position="256"/>
        <end position="281"/>
    </location>
</feature>
<comment type="caution">
    <text evidence="9">The sequence shown here is derived from an EMBL/GenBank/DDBJ whole genome shotgun (WGS) entry which is preliminary data.</text>
</comment>
<evidence type="ECO:0000256" key="7">
    <source>
        <dbReference type="ARBA" id="ARBA00023136"/>
    </source>
</evidence>
<evidence type="ECO:0000256" key="8">
    <source>
        <dbReference type="SAM" id="Phobius"/>
    </source>
</evidence>
<name>A0A4S1WQB4_9SPHN</name>
<evidence type="ECO:0000256" key="3">
    <source>
        <dbReference type="ARBA" id="ARBA00022676"/>
    </source>
</evidence>
<evidence type="ECO:0000256" key="4">
    <source>
        <dbReference type="ARBA" id="ARBA00022679"/>
    </source>
</evidence>
<protein>
    <recommendedName>
        <fullName evidence="11">Glycosyltransferase RgtA/B/C/D-like domain-containing protein</fullName>
    </recommendedName>
</protein>
<feature type="transmembrane region" description="Helical" evidence="8">
    <location>
        <begin position="341"/>
        <end position="363"/>
    </location>
</feature>
<feature type="transmembrane region" description="Helical" evidence="8">
    <location>
        <begin position="12"/>
        <end position="36"/>
    </location>
</feature>
<feature type="transmembrane region" description="Helical" evidence="8">
    <location>
        <begin position="313"/>
        <end position="335"/>
    </location>
</feature>
<feature type="transmembrane region" description="Helical" evidence="8">
    <location>
        <begin position="163"/>
        <end position="189"/>
    </location>
</feature>
<accession>A0A4S1WQB4</accession>
<dbReference type="GO" id="GO:0009103">
    <property type="term" value="P:lipopolysaccharide biosynthetic process"/>
    <property type="evidence" value="ECO:0007669"/>
    <property type="project" value="UniProtKB-ARBA"/>
</dbReference>
<proteinExistence type="predicted"/>
<dbReference type="RefSeq" id="WP_135983226.1">
    <property type="nucleotide sequence ID" value="NZ_JAASQM010000002.1"/>
</dbReference>
<feature type="transmembrane region" description="Helical" evidence="8">
    <location>
        <begin position="81"/>
        <end position="101"/>
    </location>
</feature>
<dbReference type="InterPro" id="IPR050297">
    <property type="entry name" value="LipidA_mod_glycosyltrf_83"/>
</dbReference>
<comment type="subcellular location">
    <subcellularLocation>
        <location evidence="1">Cell membrane</location>
        <topology evidence="1">Multi-pass membrane protein</topology>
    </subcellularLocation>
</comment>
<evidence type="ECO:0008006" key="11">
    <source>
        <dbReference type="Google" id="ProtNLM"/>
    </source>
</evidence>